<keyword evidence="6 12" id="KW-1133">Transmembrane helix</keyword>
<dbReference type="Ensembl" id="ENSVURT00010014815.1">
    <property type="protein sequence ID" value="ENSVURP00010013020.1"/>
    <property type="gene ID" value="ENSVURG00010009997.1"/>
</dbReference>
<feature type="signal peptide" evidence="13">
    <location>
        <begin position="1"/>
        <end position="17"/>
    </location>
</feature>
<dbReference type="CDD" id="cd06365">
    <property type="entry name" value="PBP1_pheromone_receptor"/>
    <property type="match status" value="1"/>
</dbReference>
<keyword evidence="8 12" id="KW-0472">Membrane</keyword>
<reference evidence="15" key="3">
    <citation type="submission" date="2025-09" db="UniProtKB">
        <authorList>
            <consortium name="Ensembl"/>
        </authorList>
    </citation>
    <scope>IDENTIFICATION</scope>
</reference>
<dbReference type="FunFam" id="2.10.50.30:FF:000002">
    <property type="entry name" value="Vomeronasal 2 receptor, h1"/>
    <property type="match status" value="1"/>
</dbReference>
<feature type="transmembrane region" description="Helical" evidence="12">
    <location>
        <begin position="599"/>
        <end position="623"/>
    </location>
</feature>
<comment type="subcellular location">
    <subcellularLocation>
        <location evidence="1">Cell membrane</location>
        <topology evidence="1">Multi-pass membrane protein</topology>
    </subcellularLocation>
</comment>
<keyword evidence="7" id="KW-0297">G-protein coupled receptor</keyword>
<dbReference type="PRINTS" id="PR00248">
    <property type="entry name" value="GPCRMGR"/>
</dbReference>
<evidence type="ECO:0000256" key="4">
    <source>
        <dbReference type="ARBA" id="ARBA00022692"/>
    </source>
</evidence>
<gene>
    <name evidence="15" type="primary">LOC114029960</name>
</gene>
<dbReference type="GO" id="GO:0005886">
    <property type="term" value="C:plasma membrane"/>
    <property type="evidence" value="ECO:0007669"/>
    <property type="project" value="UniProtKB-SubCell"/>
</dbReference>
<evidence type="ECO:0000256" key="10">
    <source>
        <dbReference type="ARBA" id="ARBA00023180"/>
    </source>
</evidence>
<organism evidence="15 16">
    <name type="scientific">Vombatus ursinus</name>
    <name type="common">Common wombat</name>
    <dbReference type="NCBI Taxonomy" id="29139"/>
    <lineage>
        <taxon>Eukaryota</taxon>
        <taxon>Metazoa</taxon>
        <taxon>Chordata</taxon>
        <taxon>Craniata</taxon>
        <taxon>Vertebrata</taxon>
        <taxon>Euteleostomi</taxon>
        <taxon>Mammalia</taxon>
        <taxon>Metatheria</taxon>
        <taxon>Diprotodontia</taxon>
        <taxon>Vombatidae</taxon>
        <taxon>Vombatus</taxon>
    </lineage>
</organism>
<evidence type="ECO:0000256" key="8">
    <source>
        <dbReference type="ARBA" id="ARBA00023136"/>
    </source>
</evidence>
<evidence type="ECO:0000256" key="11">
    <source>
        <dbReference type="ARBA" id="ARBA00023224"/>
    </source>
</evidence>
<feature type="domain" description="G-protein coupled receptors family 3 profile" evidence="14">
    <location>
        <begin position="529"/>
        <end position="785"/>
    </location>
</feature>
<evidence type="ECO:0000256" key="3">
    <source>
        <dbReference type="ARBA" id="ARBA00022475"/>
    </source>
</evidence>
<keyword evidence="9" id="KW-0675">Receptor</keyword>
<dbReference type="PRINTS" id="PR01535">
    <property type="entry name" value="VOMERONASL2R"/>
</dbReference>
<dbReference type="Pfam" id="PF00003">
    <property type="entry name" value="7tm_3"/>
    <property type="match status" value="1"/>
</dbReference>
<evidence type="ECO:0000256" key="2">
    <source>
        <dbReference type="ARBA" id="ARBA00007242"/>
    </source>
</evidence>
<dbReference type="PROSITE" id="PS50259">
    <property type="entry name" value="G_PROTEIN_RECEP_F3_4"/>
    <property type="match status" value="1"/>
</dbReference>
<name>A0A4X2KUM7_VOMUR</name>
<keyword evidence="11" id="KW-0807">Transducer</keyword>
<dbReference type="AlphaFoldDB" id="A0A4X2KUM7"/>
<protein>
    <recommendedName>
        <fullName evidence="14">G-protein coupled receptors family 3 profile domain-containing protein</fullName>
    </recommendedName>
</protein>
<dbReference type="InterPro" id="IPR004073">
    <property type="entry name" value="GPCR_3_vmron_rcpt_2"/>
</dbReference>
<dbReference type="InterPro" id="IPR000068">
    <property type="entry name" value="GPCR_3_Ca_sens_rcpt-rel"/>
</dbReference>
<keyword evidence="5 13" id="KW-0732">Signal</keyword>
<evidence type="ECO:0000256" key="6">
    <source>
        <dbReference type="ARBA" id="ARBA00022989"/>
    </source>
</evidence>
<evidence type="ECO:0000313" key="15">
    <source>
        <dbReference type="Ensembl" id="ENSVURP00010013020.1"/>
    </source>
</evidence>
<dbReference type="SUPFAM" id="SSF53822">
    <property type="entry name" value="Periplasmic binding protein-like I"/>
    <property type="match status" value="1"/>
</dbReference>
<dbReference type="CDD" id="cd15283">
    <property type="entry name" value="7tmC_V2R_pheromone"/>
    <property type="match status" value="1"/>
</dbReference>
<evidence type="ECO:0000256" key="5">
    <source>
        <dbReference type="ARBA" id="ARBA00022729"/>
    </source>
</evidence>
<keyword evidence="3" id="KW-1003">Cell membrane</keyword>
<dbReference type="InterPro" id="IPR001828">
    <property type="entry name" value="ANF_lig-bd_rcpt"/>
</dbReference>
<evidence type="ECO:0000256" key="1">
    <source>
        <dbReference type="ARBA" id="ARBA00004651"/>
    </source>
</evidence>
<reference evidence="16" key="1">
    <citation type="submission" date="2018-12" db="EMBL/GenBank/DDBJ databases">
        <authorList>
            <person name="Yazar S."/>
        </authorList>
    </citation>
    <scope>NUCLEOTIDE SEQUENCE [LARGE SCALE GENOMIC DNA]</scope>
</reference>
<dbReference type="InterPro" id="IPR017978">
    <property type="entry name" value="GPCR_3_C"/>
</dbReference>
<dbReference type="InterPro" id="IPR028082">
    <property type="entry name" value="Peripla_BP_I"/>
</dbReference>
<evidence type="ECO:0000256" key="13">
    <source>
        <dbReference type="SAM" id="SignalP"/>
    </source>
</evidence>
<dbReference type="GO" id="GO:0004930">
    <property type="term" value="F:G protein-coupled receptor activity"/>
    <property type="evidence" value="ECO:0007669"/>
    <property type="project" value="UniProtKB-KW"/>
</dbReference>
<reference evidence="15" key="2">
    <citation type="submission" date="2025-08" db="UniProtKB">
        <authorList>
            <consortium name="Ensembl"/>
        </authorList>
    </citation>
    <scope>IDENTIFICATION</scope>
</reference>
<keyword evidence="10" id="KW-0325">Glycoprotein</keyword>
<evidence type="ECO:0000256" key="9">
    <source>
        <dbReference type="ARBA" id="ARBA00023170"/>
    </source>
</evidence>
<dbReference type="Pfam" id="PF01094">
    <property type="entry name" value="ANF_receptor"/>
    <property type="match status" value="1"/>
</dbReference>
<feature type="transmembrane region" description="Helical" evidence="12">
    <location>
        <begin position="723"/>
        <end position="743"/>
    </location>
</feature>
<dbReference type="Gene3D" id="3.40.50.2300">
    <property type="match status" value="2"/>
</dbReference>
<evidence type="ECO:0000259" key="14">
    <source>
        <dbReference type="PROSITE" id="PS50259"/>
    </source>
</evidence>
<evidence type="ECO:0000256" key="7">
    <source>
        <dbReference type="ARBA" id="ARBA00023040"/>
    </source>
</evidence>
<feature type="transmembrane region" description="Helical" evidence="12">
    <location>
        <begin position="687"/>
        <end position="711"/>
    </location>
</feature>
<evidence type="ECO:0000256" key="12">
    <source>
        <dbReference type="SAM" id="Phobius"/>
    </source>
</evidence>
<dbReference type="InterPro" id="IPR038550">
    <property type="entry name" value="GPCR_3_9-Cys_sf"/>
</dbReference>
<evidence type="ECO:0000313" key="16">
    <source>
        <dbReference type="Proteomes" id="UP000314987"/>
    </source>
</evidence>
<keyword evidence="4 12" id="KW-0812">Transmembrane</keyword>
<dbReference type="InterPro" id="IPR000337">
    <property type="entry name" value="GPCR_3"/>
</dbReference>
<sequence>FFAVLFIFFFLVSLVFSNYPTFMKETLVLPASLLSSSHFRVMLKHYQHFLIFQFAVDEINKNPHLLPNITLGYQLFNNFHNNKLAVENSLIWLSGRGPTIPNYSCDRQPKSVAVIGGMSSSLSMSMINYGPFDLLLTDKAQYPYVYQMGSREATLHLAVIQLMLHFDWTWIGLILSDNTRGEYFFNQLKEEMVRNGLCVAFKESVPTIFDTENIEAIKFFFRIIVSSSNVIFIYGDAECFQEFSIEMIDFVLYGKMLVTTSSWDFSVGSNYEIINHYHGTIIFSPSKIEVPGFTDFLRSLNPSVNPEDIFLKTFWELVFSCKLSEGSPVEMIHSLCQEHLSLAHLPRVDLDKHIIEQSSYVYKAVYLVAQALHQINSLPCIQLHHFLKCIKPVKSVSDESCGDGSRMTAEKYDILNFKSFPDRIEALVKVGEVIPHYQGLSINEANIDWPEDFSQTPSSKCSLSCGPGFKKTIREGQPICCFDCTPCPEGEISNQTEQCLQCSEYQYPSKEKDRCLDKTVTFLAYEEPLGMTLACLALCFSLLTTLILTVFVKHRDTPIVKANNRSLSYTLLISLSLCFLCSLLFIGRPNTATCLLRQTAFAVVFTVAIASILAKTITVVLAFKATNPGSKLKRCLGSTASYSLILICTLIQMCLCGIWLGTYPPFLEVDVHSEPGFIVIQCNEGSIISFYCVLVYLGFLALGSFTMAFLARNLPDTFNEAKFMTFSMLVFCSVWISFLLTYQSTKGKAMVAMEVFSILASSAGILICIFAPKCYVILLRSDRNTLHILKIKANTSEAICSQLFLTNHMK</sequence>
<feature type="transmembrane region" description="Helical" evidence="12">
    <location>
        <begin position="566"/>
        <end position="587"/>
    </location>
</feature>
<feature type="transmembrane region" description="Helical" evidence="12">
    <location>
        <begin position="529"/>
        <end position="554"/>
    </location>
</feature>
<feature type="transmembrane region" description="Helical" evidence="12">
    <location>
        <begin position="755"/>
        <end position="778"/>
    </location>
</feature>
<comment type="similarity">
    <text evidence="2">Belongs to the G-protein coupled receptor 3 family.</text>
</comment>
<accession>A0A4X2KUM7</accession>
<dbReference type="Gene3D" id="2.10.50.30">
    <property type="entry name" value="GPCR, family 3, nine cysteines domain"/>
    <property type="match status" value="1"/>
</dbReference>
<dbReference type="PANTHER" id="PTHR24061">
    <property type="entry name" value="CALCIUM-SENSING RECEPTOR-RELATED"/>
    <property type="match status" value="1"/>
</dbReference>
<feature type="chain" id="PRO_5021450140" description="G-protein coupled receptors family 3 profile domain-containing protein" evidence="13">
    <location>
        <begin position="18"/>
        <end position="810"/>
    </location>
</feature>
<dbReference type="FunFam" id="3.40.50.2300:FF:000125">
    <property type="entry name" value="Vomeronasal 2, receptor 88"/>
    <property type="match status" value="1"/>
</dbReference>
<dbReference type="GeneTree" id="ENSGT00940000154249"/>
<feature type="transmembrane region" description="Helical" evidence="12">
    <location>
        <begin position="644"/>
        <end position="667"/>
    </location>
</feature>
<keyword evidence="16" id="KW-1185">Reference proteome</keyword>
<dbReference type="InterPro" id="IPR011500">
    <property type="entry name" value="GPCR_3_9-Cys_dom"/>
</dbReference>
<dbReference type="Pfam" id="PF07562">
    <property type="entry name" value="NCD3G"/>
    <property type="match status" value="1"/>
</dbReference>
<dbReference type="Proteomes" id="UP000314987">
    <property type="component" value="Unassembled WGS sequence"/>
</dbReference>
<dbReference type="PANTHER" id="PTHR24061:SF545">
    <property type="entry name" value="VOMERONASAL 2, RECEPTOR 118-RELATED"/>
    <property type="match status" value="1"/>
</dbReference>
<proteinExistence type="inferred from homology"/>